<dbReference type="SMART" id="SM00823">
    <property type="entry name" value="PKS_PP"/>
    <property type="match status" value="3"/>
</dbReference>
<evidence type="ECO:0000313" key="15">
    <source>
        <dbReference type="Proteomes" id="UP000664417"/>
    </source>
</evidence>
<feature type="domain" description="PKS/mFAS DH" evidence="13">
    <location>
        <begin position="1534"/>
        <end position="1811"/>
    </location>
</feature>
<feature type="domain" description="Carrier" evidence="11">
    <location>
        <begin position="2268"/>
        <end position="2345"/>
    </location>
</feature>
<feature type="region of interest" description="Disordered" evidence="10">
    <location>
        <begin position="4086"/>
        <end position="4128"/>
    </location>
</feature>
<dbReference type="SMART" id="SM00826">
    <property type="entry name" value="PKS_DH"/>
    <property type="match status" value="2"/>
</dbReference>
<dbReference type="RefSeq" id="WP_207862008.1">
    <property type="nucleotide sequence ID" value="NZ_JAFREP010000030.1"/>
</dbReference>
<dbReference type="SUPFAM" id="SSF51735">
    <property type="entry name" value="NAD(P)-binding Rossmann-fold domains"/>
    <property type="match status" value="5"/>
</dbReference>
<dbReference type="Gene3D" id="1.10.1200.10">
    <property type="entry name" value="ACP-like"/>
    <property type="match status" value="3"/>
</dbReference>
<dbReference type="Gene3D" id="1.10.1240.100">
    <property type="match status" value="2"/>
</dbReference>
<evidence type="ECO:0000313" key="14">
    <source>
        <dbReference type="EMBL" id="MBO1322038.1"/>
    </source>
</evidence>
<dbReference type="InterPro" id="IPR050091">
    <property type="entry name" value="PKS_NRPS_Biosynth_Enz"/>
</dbReference>
<feature type="region of interest" description="C-terminal hotdog fold" evidence="9">
    <location>
        <begin position="1666"/>
        <end position="1811"/>
    </location>
</feature>
<dbReference type="CDD" id="cd08953">
    <property type="entry name" value="KR_2_SDR_x"/>
    <property type="match status" value="3"/>
</dbReference>
<dbReference type="InterPro" id="IPR042104">
    <property type="entry name" value="PKS_dehydratase_sf"/>
</dbReference>
<dbReference type="PROSITE" id="PS52004">
    <property type="entry name" value="KS3_2"/>
    <property type="match status" value="3"/>
</dbReference>
<dbReference type="InterPro" id="IPR020841">
    <property type="entry name" value="PKS_Beta-ketoAc_synthase_dom"/>
</dbReference>
<feature type="region of interest" description="N-terminal hotdog fold" evidence="9">
    <location>
        <begin position="38"/>
        <end position="155"/>
    </location>
</feature>
<evidence type="ECO:0000259" key="11">
    <source>
        <dbReference type="PROSITE" id="PS50075"/>
    </source>
</evidence>
<comment type="subcellular location">
    <subcellularLocation>
        <location evidence="1">Cytoplasm</location>
    </subcellularLocation>
</comment>
<dbReference type="FunFam" id="3.40.47.10:FF:000019">
    <property type="entry name" value="Polyketide synthase type I"/>
    <property type="match status" value="2"/>
</dbReference>
<dbReference type="CDD" id="cd00833">
    <property type="entry name" value="PKS"/>
    <property type="match status" value="3"/>
</dbReference>
<evidence type="ECO:0000256" key="4">
    <source>
        <dbReference type="ARBA" id="ARBA00022490"/>
    </source>
</evidence>
<dbReference type="Gene3D" id="3.10.129.110">
    <property type="entry name" value="Polyketide synthase dehydratase"/>
    <property type="match status" value="2"/>
</dbReference>
<dbReference type="Pfam" id="PF00550">
    <property type="entry name" value="PP-binding"/>
    <property type="match status" value="3"/>
</dbReference>
<evidence type="ECO:0000256" key="1">
    <source>
        <dbReference type="ARBA" id="ARBA00004496"/>
    </source>
</evidence>
<evidence type="ECO:0000256" key="7">
    <source>
        <dbReference type="ARBA" id="ARBA00022737"/>
    </source>
</evidence>
<evidence type="ECO:0000256" key="9">
    <source>
        <dbReference type="PROSITE-ProRule" id="PRU01363"/>
    </source>
</evidence>
<protein>
    <submittedName>
        <fullName evidence="14">SDR family NAD(P)-dependent oxidoreductase</fullName>
    </submittedName>
</protein>
<comment type="caution">
    <text evidence="14">The sequence shown here is derived from an EMBL/GenBank/DDBJ whole genome shotgun (WGS) entry which is preliminary data.</text>
</comment>
<dbReference type="InterPro" id="IPR036736">
    <property type="entry name" value="ACP-like_sf"/>
</dbReference>
<dbReference type="Pfam" id="PF22336">
    <property type="entry name" value="RhiE-like_linker"/>
    <property type="match status" value="1"/>
</dbReference>
<dbReference type="GO" id="GO:0005886">
    <property type="term" value="C:plasma membrane"/>
    <property type="evidence" value="ECO:0007669"/>
    <property type="project" value="TreeGrafter"/>
</dbReference>
<dbReference type="InterPro" id="IPR016039">
    <property type="entry name" value="Thiolase-like"/>
</dbReference>
<name>A0A8J7U510_9BACT</name>
<dbReference type="PROSITE" id="PS00606">
    <property type="entry name" value="KS3_1"/>
    <property type="match status" value="2"/>
</dbReference>
<evidence type="ECO:0000256" key="3">
    <source>
        <dbReference type="ARBA" id="ARBA00022450"/>
    </source>
</evidence>
<dbReference type="PROSITE" id="PS50075">
    <property type="entry name" value="CARRIER"/>
    <property type="match status" value="3"/>
</dbReference>
<evidence type="ECO:0000256" key="5">
    <source>
        <dbReference type="ARBA" id="ARBA00022553"/>
    </source>
</evidence>
<evidence type="ECO:0000259" key="13">
    <source>
        <dbReference type="PROSITE" id="PS52019"/>
    </source>
</evidence>
<dbReference type="Pfam" id="PF14765">
    <property type="entry name" value="PS-DH"/>
    <property type="match status" value="2"/>
</dbReference>
<dbReference type="GO" id="GO:0005737">
    <property type="term" value="C:cytoplasm"/>
    <property type="evidence" value="ECO:0007669"/>
    <property type="project" value="UniProtKB-SubCell"/>
</dbReference>
<dbReference type="GO" id="GO:0004312">
    <property type="term" value="F:fatty acid synthase activity"/>
    <property type="evidence" value="ECO:0007669"/>
    <property type="project" value="TreeGrafter"/>
</dbReference>
<feature type="active site" description="Proton acceptor; for dehydratase activity" evidence="9">
    <location>
        <position position="1563"/>
    </location>
</feature>
<dbReference type="SUPFAM" id="SSF47336">
    <property type="entry name" value="ACP-like"/>
    <property type="match status" value="3"/>
</dbReference>
<sequence length="4149" mass="443374">MANFYGYVFDQVKQGRLSKAEALALISTYQQGAGQALHPLLHRNTATLDRQQFRSRFTGSEFFLNDHRVRQTPILPAVAYLEAARAAIHASGVTEPISLHNIIFSRPIAVLDAPVEVTVSLHPNEEGLGFEIATGSGDAVIVHSQGYALIGTPAARPEPREIAAILRRCGGAREKRALYAWFRQMGLEYGPAFSGLESVRFNDEEILAELQLPAQRKADASAFTLHPSMMDAALQAAVASTSWADGSPGTLLPFALGELAFYKPTPVKGYAYVRAAADSRGNVKKYDIDILDEAGEVCVALRELCGRVLAEHATNDKSCVFAVPTWTASSVPEAGAEPFSRQVVLCGLPQERAAEIRAAFGEVTVLPPIAAGDGEGAAVIERFHRVFEAVKRMLAGKPKQDQRLVVLTTAGEPPHHGAPLTGLLKSAAQENPLFSGKIVAVAPSVSTASCLALLRAELAAPVTGARAARDVVIRYPSFDRREVRRFVERDASTLPEPSGFKPSGVWWITGGLGGLGRVFAERLGRTEGVTLIASGRSPLTQKIEQQLAAWRGSGMKADYIQADVTSHADLQRITKHIATRYGRLDGVIHAAGVLRDGFIIKKEPADIEAVLGPKVSGLLALERAIRNLNPRYLVLFSSIAAAFGNAGQADYAGANAFLDVSSERKGRAAQRTISINWPLWAEGGMDLDAAAKERMARETGMVPLDADAGFRAFEQVLASDLSGLLVMQGNPEKILARLFREEPKPTIKKGTPSRTGSAPDFRDRVVAFFKERFAEATKLPVAQIDEQAELGEYGIDSMMVMDLTAVLEKTFGNLSKTLFFEYGSIAELVDYFTARYPDRLAAVLAGAPAGQAAVLAGAPAGQAATSSDTGASHEASDSEAPEFAALSPTPAFAEGGRFRTAAAAPAVQTSRAPARSGPDDIAIIGVAGRYPEARDLEDYRRNLAEGRDCITEVPRERWDLFRYYDPDKTKEKIYAKWGGFIPDVACFDPLFFNISPRDAEIMSPQERLFLLTAWETLEDAGYTRHQLRDVAARGIGGGVGVFAGVMYEEYQLYAAQELARGRVVGLSGSFASIANRVSYILGLHGPSIAVDTMCSSSLTTIHLACQSLRAGECAMALAGGVNVSIHPNKYIMLSQGRFMASGGRCQSFGVGGDGYVPGEGVGAVLLKPLEAAVADRDLIYGVIKGTAINHGGRTNGYTVPNPKAQGNAIRNALDRSGVDPRAISYIEAHGTGTSLGDPIEINGLMRAFGFDAKTAHTVALGSAKSNIGHCESAAGIAGVTKVLLQLKHKTLFPSLHSSERNPNIAFDETPFVVQQTLAPWPRPVTADGRELPRIAGVSSFGAGGANAHIVIAEYEGTRETNPGPAGPVLVPLSARTEKQLRELAARMAAFLASNPLDENGLQDFAYTLQVGREHWDHRIAIVADRAADLLERLKAVAEERAPGPGCHQGRAGKNREGGRGEVSQERYQQKLAARDLDALAAFWVSGVAVDWSRLTETPHPNRISLPSYPFARKRYWLEITPESRAPQKVAATRHPLIAHQVADSGDPCFETELDGGAFFLRDHRIGDTMVLPGVVYLEMARAAAASLSADTDTGTTTLRKIVWSQPITLTQGKRPVQIRLQRDGARTKFRVTTEVDTTHAQGEVLVAPPSAAPGRLDLTALKNRCPSRLDAARIYAAFAAKGFHYGPSFQGIEHILRGEREALARVGIPAGSALGRGDYGLHPSVMDAALQTVIGLRFEQEGKDDTRALPFAIDSVTLYGSSPDSGYVWIREAGKNGEVTQYDLDLLDEQGDPRVAIRGFSVRAQKAPERAKLLYARPLWRDRAVDPVQGAELTAGLLVFTLGVPEAAIRELEARGASVTVLMTAAEHEHPDPQIHVRLETMFKQTFAAIREVIAAKPKTRRPVLVLTADGRDPLFSAPLTGLIKTAAAESPRIAGKVVQVPAAMLAPEALLNWLPREIDPAHDGEWEVRYTSDGPAFRRQVLTLEEFTPSEGEGLGDGKGAVWITGGLGGLGTIFARHLAGSGWSPIILSGRSPLDPAKQKRLDALAAEGLDVAYFQVDVSRSDQVNAAVQRIRAEYGGLAGIIHSAGVIRDAMIVDKSESDIDAVFAPKIGGLACIDAATQNENLKFMVLFSSLAGYLGNLGQADYAAANAFLDAFAEHRNRRVARGERRGKTVSMNWPLWREGGMQVDESTERMLRQTLGMVPMSTAAGRAAFDAALHGDAARVLVVEGELARMRAKLFAAKATAAKPAKQKAAAGAPVQSHAAELSARLEAALIASVSRILKVDEDEIEPGEELSSFGFDSVTLTQYANVLHEELGLELTPAIFFEFASIETLRDHLAETYASELAAHFSLETDAAVPEAEIQITVPVNPINPPVPTHAAPVAREIAAAEEVQRQPRQDDGIAVVGVSGRFAMAPDLDAFWENLAAGRDCISEVPAARWDWRAYAGDPKTEKNKTSVKWGGFMPGIDLFDPLFFGISPKEAAQMDPQQRLLLLYAFKAIEDAGYAPKSLSGSATGVFVGTAESGYHQRLTAAGIGLEGYSATGRVPSVGPNRLSFLLNLSGPSEPIETACSSSLVALHRAVIAIRAGDCDQALIGGVNTIPIPDGHISFGKAGMLCEDGRCKTFSEDANGYVRGEGVGMLFIKRLADAQRDGDHIYALVKGTAQNHGGRANSLTAPNASAQAALIKTAITRSGLEPSTIGYIETHGTGTSLGDPVEINGLKRAFAELSPGGPAADHTCYLGSVKSNIGHTELAAGVAGLLKVIAAMKRRILPKSLHCERINPYIDLAGTPFRILQEQQPWTALRDASGQALPRRAGVSSFGFGGVNAHVILEEPPEDTAPRSAPEFPLLLPLSAKSDGILARMAGELHDFLAKRELSPVFLGDAAYTLQVGRDAHDVRAVFLLDRADGTAALLDALKRFAAGERGLDHVYSGNVKQARERMRFFSGDADISAALRAWVAARKTAKLAQAWVNGLDIDWGALHETASRRRVPLPTYPFAEERCWVSAPTASPDTTQTKIPAAAAPQREPRLLWQQWSAQDGVPAGAACSGRIAVLATAATRPFAERLVAALPEARFFDLHDDAAPDWAAYGGWIDLTALDPHTAVSDLRGPTWGRRLDMLGNLVRHSEQARLRLLQVTAGLAAAEGEEQTSLAGAASVGLYRMLAREYGKISSRHMDSDALLPNASDQLLNQIIAEWQAQGPNEVRYRGTLREQARLAECYPAQRLQQAFAKKVPGFPPDKHLLITGGTRGLGMLVARHFVQQHGARKLILLGRAPLPERADWDKHLATGDPVLKQKIRDIRALEGLGAEVKTLAVRLSDQTALGAALAGVGPITGVIHAAGLADTENPAFIRKTPASMARIVEPKIAGTHALEQAVAGHDLQFFVLFSSVSASVAALGVGQADYAMANAYLDAFARNQATRAPGRFLSIQWPSWKESGMGEVTSRAYRETGLLSISDAEGLAMLDAVLVERPGCVVMPVVVPPDWSVARLDAAPAPVDEAAGTDESTERKKTQTTWSPGAGDAHAATVAWLTGLFSKELGIAADRLEPDTPFQDYGVDSILMAQILPAVNGVVGHELDPSILFEHTTLDAFARYLLDEVPEALAAHFSAQQPEIAAGPSESEPDPEPEPARPIPVAQAPAPTISVGEATPTQEQARPKAAAGNRTRQDIAVIGVSCHFPGAADLAGYASLLTEGRRAISVAPAPRFGRDATYFGGFIDGLDRFPAEFFHMSVGDAATLDPQARLVLEQSLKVIHHGGYTPKELKGGAVGVYIGGRTSRPADPTLLHSVKNAIVSVGQNYLAANVSQFFDFTGPSMVIDTACSSALVAMHAAVQSLRLGEIEVGLVGGVNVLADDAAFRLFEMRKILSPVPDFHIFDQRAAGVVLGEGCGMVMLKRLDRALADGDPIYALLKGIAVNNDGRTAGPTTPNLAAQTRVIRAGLADSGKTAAEIGFIGVNGSGSQVTDLLELKALKAVYATGTRSCVLGSMKPNIGHPLAAEGIAGMIQALLTLSARRFAPFLSGEQPPTHFDLTQSDFVLPRQAQAWETNGSRAAALNCFADGGTNCHLVLEAWEPARFPDYRARRGRLPAPEPATQILAPSGQGRDATASPITTAKGAPEGNTATTREEAVALQGLWGNGSREEGLS</sequence>
<dbReference type="GO" id="GO:0004315">
    <property type="term" value="F:3-oxoacyl-[acyl-carrier-protein] synthase activity"/>
    <property type="evidence" value="ECO:0007669"/>
    <property type="project" value="InterPro"/>
</dbReference>
<feature type="domain" description="Carrier" evidence="11">
    <location>
        <begin position="3526"/>
        <end position="3603"/>
    </location>
</feature>
<dbReference type="InterPro" id="IPR020806">
    <property type="entry name" value="PKS_PP-bd"/>
</dbReference>
<organism evidence="14 15">
    <name type="scientific">Acanthopleuribacter pedis</name>
    <dbReference type="NCBI Taxonomy" id="442870"/>
    <lineage>
        <taxon>Bacteria</taxon>
        <taxon>Pseudomonadati</taxon>
        <taxon>Acidobacteriota</taxon>
        <taxon>Holophagae</taxon>
        <taxon>Acanthopleuribacterales</taxon>
        <taxon>Acanthopleuribacteraceae</taxon>
        <taxon>Acanthopleuribacter</taxon>
    </lineage>
</organism>
<accession>A0A8J7U510</accession>
<dbReference type="Pfam" id="PF00109">
    <property type="entry name" value="ketoacyl-synt"/>
    <property type="match status" value="3"/>
</dbReference>
<feature type="region of interest" description="Disordered" evidence="10">
    <location>
        <begin position="1440"/>
        <end position="1465"/>
    </location>
</feature>
<feature type="region of interest" description="N-terminal hotdog fold" evidence="9">
    <location>
        <begin position="1534"/>
        <end position="1651"/>
    </location>
</feature>
<feature type="domain" description="PKS/mFAS DH" evidence="13">
    <location>
        <begin position="38"/>
        <end position="315"/>
    </location>
</feature>
<dbReference type="Gene3D" id="3.40.50.720">
    <property type="entry name" value="NAD(P)-binding Rossmann-like Domain"/>
    <property type="match status" value="3"/>
</dbReference>
<feature type="domain" description="Carrier" evidence="11">
    <location>
        <begin position="760"/>
        <end position="836"/>
    </location>
</feature>
<dbReference type="InterPro" id="IPR018201">
    <property type="entry name" value="Ketoacyl_synth_AS"/>
</dbReference>
<feature type="active site" description="Proton donor; for dehydratase activity" evidence="9">
    <location>
        <position position="1727"/>
    </location>
</feature>
<keyword evidence="5" id="KW-0597">Phosphoprotein</keyword>
<dbReference type="InterPro" id="IPR036291">
    <property type="entry name" value="NAD(P)-bd_dom_sf"/>
</dbReference>
<keyword evidence="4" id="KW-0963">Cytoplasm</keyword>
<gene>
    <name evidence="14" type="ORF">J3U88_26415</name>
</gene>
<evidence type="ECO:0000256" key="6">
    <source>
        <dbReference type="ARBA" id="ARBA00022679"/>
    </source>
</evidence>
<dbReference type="GO" id="GO:0006633">
    <property type="term" value="P:fatty acid biosynthetic process"/>
    <property type="evidence" value="ECO:0007669"/>
    <property type="project" value="InterPro"/>
</dbReference>
<keyword evidence="7" id="KW-0677">Repeat</keyword>
<feature type="compositionally biased region" description="Basic and acidic residues" evidence="10">
    <location>
        <begin position="1453"/>
        <end position="1465"/>
    </location>
</feature>
<dbReference type="SMART" id="SM00822">
    <property type="entry name" value="PKS_KR"/>
    <property type="match status" value="3"/>
</dbReference>
<comment type="function">
    <text evidence="8">Involved in production of the polyketide antibiotic thailandamide.</text>
</comment>
<feature type="region of interest" description="C-terminal hotdog fold" evidence="9">
    <location>
        <begin position="170"/>
        <end position="315"/>
    </location>
</feature>
<feature type="domain" description="Ketosynthase family 3 (KS3)" evidence="12">
    <location>
        <begin position="2403"/>
        <end position="2837"/>
    </location>
</feature>
<dbReference type="SMART" id="SM00825">
    <property type="entry name" value="PKS_KS"/>
    <property type="match status" value="3"/>
</dbReference>
<feature type="active site" description="Proton donor; for dehydratase activity" evidence="9">
    <location>
        <position position="231"/>
    </location>
</feature>
<dbReference type="InterPro" id="IPR014031">
    <property type="entry name" value="Ketoacyl_synth_C"/>
</dbReference>
<dbReference type="Pfam" id="PF02801">
    <property type="entry name" value="Ketoacyl-synt_C"/>
    <property type="match status" value="3"/>
</dbReference>
<dbReference type="InterPro" id="IPR013968">
    <property type="entry name" value="PKS_KR"/>
</dbReference>
<dbReference type="InterPro" id="IPR054514">
    <property type="entry name" value="RhiE-like_linker"/>
</dbReference>
<keyword evidence="3" id="KW-0596">Phosphopantetheine</keyword>
<dbReference type="PANTHER" id="PTHR43775:SF37">
    <property type="entry name" value="SI:DKEY-61P9.11"/>
    <property type="match status" value="1"/>
</dbReference>
<dbReference type="InterPro" id="IPR014030">
    <property type="entry name" value="Ketoacyl_synth_N"/>
</dbReference>
<dbReference type="PANTHER" id="PTHR43775">
    <property type="entry name" value="FATTY ACID SYNTHASE"/>
    <property type="match status" value="1"/>
</dbReference>
<dbReference type="Pfam" id="PF16197">
    <property type="entry name" value="KAsynt_C_assoc"/>
    <property type="match status" value="1"/>
</dbReference>
<dbReference type="GO" id="GO:0031177">
    <property type="term" value="F:phosphopantetheine binding"/>
    <property type="evidence" value="ECO:0007669"/>
    <property type="project" value="InterPro"/>
</dbReference>
<dbReference type="InterPro" id="IPR049900">
    <property type="entry name" value="PKS_mFAS_DH"/>
</dbReference>
<dbReference type="InterPro" id="IPR020807">
    <property type="entry name" value="PKS_DH"/>
</dbReference>
<dbReference type="SUPFAM" id="SSF53901">
    <property type="entry name" value="Thiolase-like"/>
    <property type="match status" value="3"/>
</dbReference>
<dbReference type="InterPro" id="IPR057326">
    <property type="entry name" value="KR_dom"/>
</dbReference>
<evidence type="ECO:0000256" key="10">
    <source>
        <dbReference type="SAM" id="MobiDB-lite"/>
    </source>
</evidence>
<proteinExistence type="predicted"/>
<evidence type="ECO:0000256" key="2">
    <source>
        <dbReference type="ARBA" id="ARBA00004792"/>
    </source>
</evidence>
<dbReference type="Pfam" id="PF08659">
    <property type="entry name" value="KR"/>
    <property type="match status" value="3"/>
</dbReference>
<dbReference type="PROSITE" id="PS52019">
    <property type="entry name" value="PKS_MFAS_DH"/>
    <property type="match status" value="2"/>
</dbReference>
<feature type="region of interest" description="Disordered" evidence="10">
    <location>
        <begin position="3500"/>
        <end position="3524"/>
    </location>
</feature>
<evidence type="ECO:0000256" key="8">
    <source>
        <dbReference type="ARBA" id="ARBA00054155"/>
    </source>
</evidence>
<dbReference type="InterPro" id="IPR049551">
    <property type="entry name" value="PKS_DH_C"/>
</dbReference>
<comment type="pathway">
    <text evidence="2">Antibiotic biosynthesis.</text>
</comment>
<keyword evidence="6" id="KW-0808">Transferase</keyword>
<dbReference type="Pfam" id="PF21089">
    <property type="entry name" value="PKS_DH_N"/>
    <property type="match status" value="2"/>
</dbReference>
<reference evidence="14" key="1">
    <citation type="submission" date="2021-03" db="EMBL/GenBank/DDBJ databases">
        <authorList>
            <person name="Wang G."/>
        </authorList>
    </citation>
    <scope>NUCLEOTIDE SEQUENCE</scope>
    <source>
        <strain evidence="14">KCTC 12899</strain>
    </source>
</reference>
<dbReference type="EMBL" id="JAFREP010000030">
    <property type="protein sequence ID" value="MBO1322038.1"/>
    <property type="molecule type" value="Genomic_DNA"/>
</dbReference>
<dbReference type="Proteomes" id="UP000664417">
    <property type="component" value="Unassembled WGS sequence"/>
</dbReference>
<keyword evidence="15" id="KW-1185">Reference proteome</keyword>
<feature type="domain" description="Ketosynthase family 3 (KS3)" evidence="12">
    <location>
        <begin position="918"/>
        <end position="1353"/>
    </location>
</feature>
<dbReference type="SMART" id="SM01294">
    <property type="entry name" value="PKS_PP_betabranch"/>
    <property type="match status" value="2"/>
</dbReference>
<dbReference type="InterPro" id="IPR049552">
    <property type="entry name" value="PKS_DH_N"/>
</dbReference>
<dbReference type="InterPro" id="IPR009081">
    <property type="entry name" value="PP-bd_ACP"/>
</dbReference>
<feature type="region of interest" description="Disordered" evidence="10">
    <location>
        <begin position="862"/>
        <end position="883"/>
    </location>
</feature>
<feature type="active site" description="Proton acceptor; for dehydratase activity" evidence="9">
    <location>
        <position position="67"/>
    </location>
</feature>
<evidence type="ECO:0000259" key="12">
    <source>
        <dbReference type="PROSITE" id="PS52004"/>
    </source>
</evidence>
<feature type="domain" description="Ketosynthase family 3 (KS3)" evidence="12">
    <location>
        <begin position="3670"/>
        <end position="4074"/>
    </location>
</feature>
<dbReference type="InterPro" id="IPR032821">
    <property type="entry name" value="PKS_assoc"/>
</dbReference>
<dbReference type="Gene3D" id="3.40.47.10">
    <property type="match status" value="3"/>
</dbReference>
<dbReference type="GO" id="GO:0071770">
    <property type="term" value="P:DIM/DIP cell wall layer assembly"/>
    <property type="evidence" value="ECO:0007669"/>
    <property type="project" value="TreeGrafter"/>
</dbReference>
<feature type="region of interest" description="Disordered" evidence="10">
    <location>
        <begin position="3617"/>
        <end position="3640"/>
    </location>
</feature>